<feature type="binding site" evidence="10">
    <location>
        <position position="172"/>
    </location>
    <ligand>
        <name>substrate</name>
    </ligand>
</feature>
<comment type="function">
    <text evidence="10">Pyrophosphatase that catalyzes the hydrolysis of nucleoside triphosphates to their monophosphate derivatives, with a high preference for the non-canonical purine nucleotides XTP (xanthosine triphosphate), dITP (deoxyinosine triphosphate) and ITP. Seems to function as a house-cleaning enzyme that removes non-canonical purine nucleotides from the nucleotide pool, thus preventing their incorporation into DNA/RNA and avoiding chromosomal lesions.</text>
</comment>
<dbReference type="GO" id="GO:0005829">
    <property type="term" value="C:cytosol"/>
    <property type="evidence" value="ECO:0007669"/>
    <property type="project" value="TreeGrafter"/>
</dbReference>
<dbReference type="CDD" id="cd00515">
    <property type="entry name" value="HAM1"/>
    <property type="match status" value="1"/>
</dbReference>
<evidence type="ECO:0000256" key="7">
    <source>
        <dbReference type="ARBA" id="ARBA00023080"/>
    </source>
</evidence>
<organism evidence="12 13">
    <name type="scientific">Kosmotoga pacifica</name>
    <dbReference type="NCBI Taxonomy" id="1330330"/>
    <lineage>
        <taxon>Bacteria</taxon>
        <taxon>Thermotogati</taxon>
        <taxon>Thermotogota</taxon>
        <taxon>Thermotogae</taxon>
        <taxon>Kosmotogales</taxon>
        <taxon>Kosmotogaceae</taxon>
        <taxon>Kosmotoga</taxon>
    </lineage>
</organism>
<evidence type="ECO:0000256" key="8">
    <source>
        <dbReference type="ARBA" id="ARBA00051875"/>
    </source>
</evidence>
<dbReference type="SUPFAM" id="SSF52972">
    <property type="entry name" value="ITPase-like"/>
    <property type="match status" value="1"/>
</dbReference>
<evidence type="ECO:0000256" key="4">
    <source>
        <dbReference type="ARBA" id="ARBA00022741"/>
    </source>
</evidence>
<dbReference type="PANTHER" id="PTHR11067:SF9">
    <property type="entry name" value="INOSINE TRIPHOSPHATE PYROPHOSPHATASE"/>
    <property type="match status" value="1"/>
</dbReference>
<dbReference type="GO" id="GO:0009146">
    <property type="term" value="P:purine nucleoside triphosphate catabolic process"/>
    <property type="evidence" value="ECO:0007669"/>
    <property type="project" value="UniProtKB-UniRule"/>
</dbReference>
<dbReference type="PANTHER" id="PTHR11067">
    <property type="entry name" value="INOSINE TRIPHOSPHATE PYROPHOSPHATASE/HAM1 PROTEIN"/>
    <property type="match status" value="1"/>
</dbReference>
<dbReference type="FunFam" id="3.90.950.10:FF:000001">
    <property type="entry name" value="dITP/XTP pyrophosphatase"/>
    <property type="match status" value="1"/>
</dbReference>
<dbReference type="InterPro" id="IPR020922">
    <property type="entry name" value="dITP/XTP_pyrophosphatase"/>
</dbReference>
<evidence type="ECO:0000313" key="13">
    <source>
        <dbReference type="Proteomes" id="UP000035159"/>
    </source>
</evidence>
<keyword evidence="5 10" id="KW-0378">Hydrolase</keyword>
<comment type="catalytic activity">
    <reaction evidence="9 10">
        <text>XTP + H2O = XMP + diphosphate + H(+)</text>
        <dbReference type="Rhea" id="RHEA:28610"/>
        <dbReference type="ChEBI" id="CHEBI:15377"/>
        <dbReference type="ChEBI" id="CHEBI:15378"/>
        <dbReference type="ChEBI" id="CHEBI:33019"/>
        <dbReference type="ChEBI" id="CHEBI:57464"/>
        <dbReference type="ChEBI" id="CHEBI:61314"/>
        <dbReference type="EC" id="3.6.1.66"/>
    </reaction>
</comment>
<keyword evidence="6 10" id="KW-0460">Magnesium</keyword>
<dbReference type="Pfam" id="PF01725">
    <property type="entry name" value="Ham1p_like"/>
    <property type="match status" value="1"/>
</dbReference>
<dbReference type="InterPro" id="IPR002637">
    <property type="entry name" value="RdgB/HAM1"/>
</dbReference>
<dbReference type="NCBIfam" id="TIGR00042">
    <property type="entry name" value="RdgB/HAM1 family non-canonical purine NTP pyrophosphatase"/>
    <property type="match status" value="1"/>
</dbReference>
<comment type="similarity">
    <text evidence="1 10 11">Belongs to the HAM1 NTPase family.</text>
</comment>
<dbReference type="GO" id="GO:0017111">
    <property type="term" value="F:ribonucleoside triphosphate phosphatase activity"/>
    <property type="evidence" value="ECO:0007669"/>
    <property type="project" value="InterPro"/>
</dbReference>
<comment type="catalytic activity">
    <reaction evidence="8 10">
        <text>dITP + H2O = dIMP + diphosphate + H(+)</text>
        <dbReference type="Rhea" id="RHEA:28342"/>
        <dbReference type="ChEBI" id="CHEBI:15377"/>
        <dbReference type="ChEBI" id="CHEBI:15378"/>
        <dbReference type="ChEBI" id="CHEBI:33019"/>
        <dbReference type="ChEBI" id="CHEBI:61194"/>
        <dbReference type="ChEBI" id="CHEBI:61382"/>
        <dbReference type="EC" id="3.6.1.66"/>
    </reaction>
</comment>
<dbReference type="EMBL" id="CP011232">
    <property type="protein sequence ID" value="AKI97850.1"/>
    <property type="molecule type" value="Genomic_DNA"/>
</dbReference>
<comment type="catalytic activity">
    <reaction evidence="10">
        <text>ITP + H2O = IMP + diphosphate + H(+)</text>
        <dbReference type="Rhea" id="RHEA:29399"/>
        <dbReference type="ChEBI" id="CHEBI:15377"/>
        <dbReference type="ChEBI" id="CHEBI:15378"/>
        <dbReference type="ChEBI" id="CHEBI:33019"/>
        <dbReference type="ChEBI" id="CHEBI:58053"/>
        <dbReference type="ChEBI" id="CHEBI:61402"/>
        <dbReference type="EC" id="3.6.1.66"/>
    </reaction>
</comment>
<dbReference type="OrthoDB" id="9807456at2"/>
<evidence type="ECO:0000256" key="1">
    <source>
        <dbReference type="ARBA" id="ARBA00008023"/>
    </source>
</evidence>
<keyword evidence="7 10" id="KW-0546">Nucleotide metabolism</keyword>
<feature type="active site" description="Proton acceptor" evidence="10">
    <location>
        <position position="69"/>
    </location>
</feature>
<sequence length="206" mass="23068">MNLKIHLVTGNNHKVEEIRSLADNELTVVPISDLVGEIEVDEKGDTFLQNALIKVETFRHLGIPLVADDSGLEIDALNGFPGVQSSRFMEGRPYSEKMAEILQRLDGEKNRKARFKCAAVFYHPSGVVLAVEGTVEGSIAYEIRGEQGFGYDPIFVPDGYDRTFGELGQEVKSIISHRARAFKKLFSLLRLFFSNIDTEKHHKSSE</sequence>
<reference evidence="12 13" key="1">
    <citation type="submission" date="2015-04" db="EMBL/GenBank/DDBJ databases">
        <title>Complete Genome Sequence of Kosmotoga pacifica SLHLJ1.</title>
        <authorList>
            <person name="Jiang L.J."/>
            <person name="Shao Z.Z."/>
            <person name="Jebbar M."/>
        </authorList>
    </citation>
    <scope>NUCLEOTIDE SEQUENCE [LARGE SCALE GENOMIC DNA]</scope>
    <source>
        <strain evidence="12 13">SLHLJ1</strain>
    </source>
</reference>
<gene>
    <name evidence="12" type="ORF">IX53_08545</name>
</gene>
<proteinExistence type="inferred from homology"/>
<feature type="binding site" evidence="10">
    <location>
        <position position="69"/>
    </location>
    <ligand>
        <name>Mg(2+)</name>
        <dbReference type="ChEBI" id="CHEBI:18420"/>
    </ligand>
</feature>
<keyword evidence="4 10" id="KW-0547">Nucleotide-binding</keyword>
<dbReference type="RefSeq" id="WP_047754985.1">
    <property type="nucleotide sequence ID" value="NZ_CAJUHA010000005.1"/>
</dbReference>
<dbReference type="STRING" id="1330330.IX53_08545"/>
<comment type="cofactor">
    <cofactor evidence="10">
        <name>Mg(2+)</name>
        <dbReference type="ChEBI" id="CHEBI:18420"/>
    </cofactor>
    <text evidence="10">Binds 1 Mg(2+) ion per subunit.</text>
</comment>
<evidence type="ECO:0000256" key="10">
    <source>
        <dbReference type="HAMAP-Rule" id="MF_01405"/>
    </source>
</evidence>
<feature type="binding site" evidence="10">
    <location>
        <position position="41"/>
    </location>
    <ligand>
        <name>Mg(2+)</name>
        <dbReference type="ChEBI" id="CHEBI:18420"/>
    </ligand>
</feature>
<feature type="binding site" evidence="10">
    <location>
        <begin position="9"/>
        <end position="14"/>
    </location>
    <ligand>
        <name>substrate</name>
    </ligand>
</feature>
<dbReference type="InterPro" id="IPR029001">
    <property type="entry name" value="ITPase-like_fam"/>
</dbReference>
<dbReference type="HAMAP" id="MF_01405">
    <property type="entry name" value="Non_canon_purine_NTPase"/>
    <property type="match status" value="1"/>
</dbReference>
<dbReference type="GO" id="GO:0000166">
    <property type="term" value="F:nucleotide binding"/>
    <property type="evidence" value="ECO:0007669"/>
    <property type="project" value="UniProtKB-KW"/>
</dbReference>
<protein>
    <recommendedName>
        <fullName evidence="10">dITP/XTP pyrophosphatase</fullName>
        <ecNumber evidence="10">3.6.1.66</ecNumber>
    </recommendedName>
    <alternativeName>
        <fullName evidence="10">Non-canonical purine NTP pyrophosphatase</fullName>
    </alternativeName>
    <alternativeName>
        <fullName evidence="10">Non-standard purine NTP pyrophosphatase</fullName>
    </alternativeName>
    <alternativeName>
        <fullName evidence="10">Nucleoside-triphosphate diphosphatase</fullName>
    </alternativeName>
    <alternativeName>
        <fullName evidence="10">Nucleoside-triphosphate pyrophosphatase</fullName>
        <shortName evidence="10">NTPase</shortName>
    </alternativeName>
</protein>
<evidence type="ECO:0000256" key="9">
    <source>
        <dbReference type="ARBA" id="ARBA00052017"/>
    </source>
</evidence>
<dbReference type="GO" id="GO:0009117">
    <property type="term" value="P:nucleotide metabolic process"/>
    <property type="evidence" value="ECO:0007669"/>
    <property type="project" value="UniProtKB-KW"/>
</dbReference>
<dbReference type="KEGG" id="kpf:IX53_08545"/>
<evidence type="ECO:0000256" key="11">
    <source>
        <dbReference type="RuleBase" id="RU003781"/>
    </source>
</evidence>
<feature type="binding site" evidence="10">
    <location>
        <begin position="149"/>
        <end position="152"/>
    </location>
    <ligand>
        <name>substrate</name>
    </ligand>
</feature>
<comment type="subunit">
    <text evidence="2 10">Homodimer.</text>
</comment>
<name>A0A0G2Z8A9_9BACT</name>
<evidence type="ECO:0000256" key="6">
    <source>
        <dbReference type="ARBA" id="ARBA00022842"/>
    </source>
</evidence>
<evidence type="ECO:0000313" key="12">
    <source>
        <dbReference type="EMBL" id="AKI97850.1"/>
    </source>
</evidence>
<keyword evidence="13" id="KW-1185">Reference proteome</keyword>
<feature type="binding site" evidence="10">
    <location>
        <begin position="177"/>
        <end position="178"/>
    </location>
    <ligand>
        <name>substrate</name>
    </ligand>
</feature>
<feature type="binding site" evidence="10">
    <location>
        <position position="70"/>
    </location>
    <ligand>
        <name>substrate</name>
    </ligand>
</feature>
<evidence type="ECO:0000256" key="5">
    <source>
        <dbReference type="ARBA" id="ARBA00022801"/>
    </source>
</evidence>
<dbReference type="AlphaFoldDB" id="A0A0G2Z8A9"/>
<evidence type="ECO:0000256" key="2">
    <source>
        <dbReference type="ARBA" id="ARBA00011738"/>
    </source>
</evidence>
<dbReference type="GO" id="GO:0046872">
    <property type="term" value="F:metal ion binding"/>
    <property type="evidence" value="ECO:0007669"/>
    <property type="project" value="UniProtKB-KW"/>
</dbReference>
<dbReference type="GO" id="GO:0036220">
    <property type="term" value="F:ITP diphosphatase activity"/>
    <property type="evidence" value="ECO:0007669"/>
    <property type="project" value="UniProtKB-UniRule"/>
</dbReference>
<dbReference type="GO" id="GO:0036222">
    <property type="term" value="F:XTP diphosphatase activity"/>
    <property type="evidence" value="ECO:0007669"/>
    <property type="project" value="UniProtKB-UniRule"/>
</dbReference>
<dbReference type="Gene3D" id="3.90.950.10">
    <property type="match status" value="1"/>
</dbReference>
<dbReference type="GO" id="GO:0035870">
    <property type="term" value="F:dITP diphosphatase activity"/>
    <property type="evidence" value="ECO:0007669"/>
    <property type="project" value="UniProtKB-UniRule"/>
</dbReference>
<dbReference type="EC" id="3.6.1.66" evidence="10"/>
<evidence type="ECO:0000256" key="3">
    <source>
        <dbReference type="ARBA" id="ARBA00022723"/>
    </source>
</evidence>
<accession>A0A0G2Z8A9</accession>
<dbReference type="Proteomes" id="UP000035159">
    <property type="component" value="Chromosome"/>
</dbReference>
<keyword evidence="3 10" id="KW-0479">Metal-binding</keyword>